<name>A0ACD3AP04_9AGAR</name>
<evidence type="ECO:0000313" key="2">
    <source>
        <dbReference type="Proteomes" id="UP000308600"/>
    </source>
</evidence>
<sequence>MSARSAHTHNSNSRTDADAIQQIDEEIVELKARIASLKLARNALVPVARLHSEILQDIFFLAHISSDKYSKGRTSLIITWVSHAWRELAHNTPWLWTNFDFIHPEWIKAALAHASNRALEFNLDFRLQHWEHSSDDEEEASEEDLAPLCLRHLSQIARLKIRSRPGSDHFQSLNEAWRLPAPILVDLRLTSVVLPDYLFSGSCPSLRVLILAFCSVDWDSFLIAPHLKKLSIRFPTRSAPVATIVRILQVTTSTLEELILEDTLSESPHLCNHLTLNRPQLSHLEFLQIHEEEPGCIKELLDQLELPSLITTEFKTKWQDQILAEAILSSRSISRWQIDSLRIRTATNRSTNIHITEDVRDRDDLHSRGTSNNRVDHIETIFDLFVVDLPNIFSYFGRLTTVDTIYFQASQFKAFVTVLQEQNNQLFTVVGGAEEMNSIPDVEAVAREREIIWFHNLRTFEIYEDRNAIVTRKEYHSLETWLAYRKKLGLQLECLTLTGVRSPPAGWIQETFKEIVGALELVDEETGNGE</sequence>
<dbReference type="EMBL" id="ML208374">
    <property type="protein sequence ID" value="TFK67510.1"/>
    <property type="molecule type" value="Genomic_DNA"/>
</dbReference>
<evidence type="ECO:0000313" key="1">
    <source>
        <dbReference type="EMBL" id="TFK67510.1"/>
    </source>
</evidence>
<accession>A0ACD3AP04</accession>
<proteinExistence type="predicted"/>
<dbReference type="Proteomes" id="UP000308600">
    <property type="component" value="Unassembled WGS sequence"/>
</dbReference>
<protein>
    <submittedName>
        <fullName evidence="1">Uncharacterized protein</fullName>
    </submittedName>
</protein>
<gene>
    <name evidence="1" type="ORF">BDN72DRAFT_879614</name>
</gene>
<reference evidence="1 2" key="1">
    <citation type="journal article" date="2019" name="Nat. Ecol. Evol.">
        <title>Megaphylogeny resolves global patterns of mushroom evolution.</title>
        <authorList>
            <person name="Varga T."/>
            <person name="Krizsan K."/>
            <person name="Foldi C."/>
            <person name="Dima B."/>
            <person name="Sanchez-Garcia M."/>
            <person name="Sanchez-Ramirez S."/>
            <person name="Szollosi G.J."/>
            <person name="Szarkandi J.G."/>
            <person name="Papp V."/>
            <person name="Albert L."/>
            <person name="Andreopoulos W."/>
            <person name="Angelini C."/>
            <person name="Antonin V."/>
            <person name="Barry K.W."/>
            <person name="Bougher N.L."/>
            <person name="Buchanan P."/>
            <person name="Buyck B."/>
            <person name="Bense V."/>
            <person name="Catcheside P."/>
            <person name="Chovatia M."/>
            <person name="Cooper J."/>
            <person name="Damon W."/>
            <person name="Desjardin D."/>
            <person name="Finy P."/>
            <person name="Geml J."/>
            <person name="Haridas S."/>
            <person name="Hughes K."/>
            <person name="Justo A."/>
            <person name="Karasinski D."/>
            <person name="Kautmanova I."/>
            <person name="Kiss B."/>
            <person name="Kocsube S."/>
            <person name="Kotiranta H."/>
            <person name="LaButti K.M."/>
            <person name="Lechner B.E."/>
            <person name="Liimatainen K."/>
            <person name="Lipzen A."/>
            <person name="Lukacs Z."/>
            <person name="Mihaltcheva S."/>
            <person name="Morgado L.N."/>
            <person name="Niskanen T."/>
            <person name="Noordeloos M.E."/>
            <person name="Ohm R.A."/>
            <person name="Ortiz-Santana B."/>
            <person name="Ovrebo C."/>
            <person name="Racz N."/>
            <person name="Riley R."/>
            <person name="Savchenko A."/>
            <person name="Shiryaev A."/>
            <person name="Soop K."/>
            <person name="Spirin V."/>
            <person name="Szebenyi C."/>
            <person name="Tomsovsky M."/>
            <person name="Tulloss R.E."/>
            <person name="Uehling J."/>
            <person name="Grigoriev I.V."/>
            <person name="Vagvolgyi C."/>
            <person name="Papp T."/>
            <person name="Martin F.M."/>
            <person name="Miettinen O."/>
            <person name="Hibbett D.S."/>
            <person name="Nagy L.G."/>
        </authorList>
    </citation>
    <scope>NUCLEOTIDE SEQUENCE [LARGE SCALE GENOMIC DNA]</scope>
    <source>
        <strain evidence="1 2">NL-1719</strain>
    </source>
</reference>
<keyword evidence="2" id="KW-1185">Reference proteome</keyword>
<organism evidence="1 2">
    <name type="scientific">Pluteus cervinus</name>
    <dbReference type="NCBI Taxonomy" id="181527"/>
    <lineage>
        <taxon>Eukaryota</taxon>
        <taxon>Fungi</taxon>
        <taxon>Dikarya</taxon>
        <taxon>Basidiomycota</taxon>
        <taxon>Agaricomycotina</taxon>
        <taxon>Agaricomycetes</taxon>
        <taxon>Agaricomycetidae</taxon>
        <taxon>Agaricales</taxon>
        <taxon>Pluteineae</taxon>
        <taxon>Pluteaceae</taxon>
        <taxon>Pluteus</taxon>
    </lineage>
</organism>